<name>A0ABQ6ZHS6_9GAMM</name>
<keyword evidence="2" id="KW-1185">Reference proteome</keyword>
<dbReference type="Proteomes" id="UP000781710">
    <property type="component" value="Unassembled WGS sequence"/>
</dbReference>
<sequence>MCGHCTERAALAERLATPTPWGAASPDPLLLPVHLQEAGDWRQVASTVAGGGDLVLAIIALCRAACARLMQGERASLRDVLAPALHARLEHWLASLDLPDAWTWLRDEAPAPCPLPLAIARDELDAYLAGWLRVPHALAPAWDETMLHERLPRLSAALDVLHRDAPDDDRLLLLALSSPGATSPFSAIDLWLQRRAVRAVIAHRGVAFVLPLLERWRSGTLLAAVLRGDLDAPALQVLHAAMAQRPDDGTEGTRDLRIAVEQALPR</sequence>
<comment type="caution">
    <text evidence="1">The sequence shown here is derived from an EMBL/GenBank/DDBJ whole genome shotgun (WGS) entry which is preliminary data.</text>
</comment>
<evidence type="ECO:0000313" key="1">
    <source>
        <dbReference type="EMBL" id="KAF1725480.1"/>
    </source>
</evidence>
<proteinExistence type="predicted"/>
<reference evidence="1 2" key="1">
    <citation type="submission" date="2017-10" db="EMBL/GenBank/DDBJ databases">
        <title>Whole genome sequencing of members of genus Pseudoxanthomonas.</title>
        <authorList>
            <person name="Kumar S."/>
            <person name="Bansal K."/>
            <person name="Kaur A."/>
            <person name="Patil P."/>
            <person name="Sharma S."/>
            <person name="Patil P.B."/>
        </authorList>
    </citation>
    <scope>NUCLEOTIDE SEQUENCE [LARGE SCALE GENOMIC DNA]</scope>
    <source>
        <strain evidence="1 2">DSM 17109</strain>
    </source>
</reference>
<accession>A0ABQ6ZHS6</accession>
<protein>
    <submittedName>
        <fullName evidence="1">Uncharacterized protein</fullName>
    </submittedName>
</protein>
<evidence type="ECO:0000313" key="2">
    <source>
        <dbReference type="Proteomes" id="UP000781710"/>
    </source>
</evidence>
<dbReference type="RefSeq" id="WP_162337466.1">
    <property type="nucleotide sequence ID" value="NZ_JBHSRQ010000015.1"/>
</dbReference>
<dbReference type="EMBL" id="PDWW01000009">
    <property type="protein sequence ID" value="KAF1725480.1"/>
    <property type="molecule type" value="Genomic_DNA"/>
</dbReference>
<gene>
    <name evidence="1" type="ORF">CSC78_08420</name>
</gene>
<organism evidence="1 2">
    <name type="scientific">Pseudoxanthomonas japonensis</name>
    <dbReference type="NCBI Taxonomy" id="69284"/>
    <lineage>
        <taxon>Bacteria</taxon>
        <taxon>Pseudomonadati</taxon>
        <taxon>Pseudomonadota</taxon>
        <taxon>Gammaproteobacteria</taxon>
        <taxon>Lysobacterales</taxon>
        <taxon>Lysobacteraceae</taxon>
        <taxon>Pseudoxanthomonas</taxon>
    </lineage>
</organism>